<dbReference type="Pfam" id="PF03358">
    <property type="entry name" value="FMN_red"/>
    <property type="match status" value="1"/>
</dbReference>
<dbReference type="Proteomes" id="UP000077384">
    <property type="component" value="Unassembled WGS sequence"/>
</dbReference>
<dbReference type="RefSeq" id="WP_063600412.1">
    <property type="nucleotide sequence ID" value="NZ_LITQ01000008.1"/>
</dbReference>
<organism evidence="2 4">
    <name type="scientific">Clostridium coskatii</name>
    <dbReference type="NCBI Taxonomy" id="1705578"/>
    <lineage>
        <taxon>Bacteria</taxon>
        <taxon>Bacillati</taxon>
        <taxon>Bacillota</taxon>
        <taxon>Clostridia</taxon>
        <taxon>Eubacteriales</taxon>
        <taxon>Clostridiaceae</taxon>
        <taxon>Clostridium</taxon>
    </lineage>
</organism>
<dbReference type="SUPFAM" id="SSF52218">
    <property type="entry name" value="Flavoproteins"/>
    <property type="match status" value="1"/>
</dbReference>
<dbReference type="InterPro" id="IPR029039">
    <property type="entry name" value="Flavoprotein-like_sf"/>
</dbReference>
<dbReference type="GO" id="GO:0016491">
    <property type="term" value="F:oxidoreductase activity"/>
    <property type="evidence" value="ECO:0007669"/>
    <property type="project" value="InterPro"/>
</dbReference>
<dbReference type="Gene3D" id="3.40.50.360">
    <property type="match status" value="1"/>
</dbReference>
<proteinExistence type="predicted"/>
<dbReference type="PATRIC" id="fig|1705578.3.peg.3545"/>
<dbReference type="EMBL" id="LROR01000104">
    <property type="protein sequence ID" value="OBR90196.1"/>
    <property type="molecule type" value="Genomic_DNA"/>
</dbReference>
<dbReference type="InterPro" id="IPR050104">
    <property type="entry name" value="FMN-dep_NADH:Q_OxRdtase_AzoR1"/>
</dbReference>
<accession>A0A162JEC0</accession>
<evidence type="ECO:0000313" key="3">
    <source>
        <dbReference type="EMBL" id="OBR90196.1"/>
    </source>
</evidence>
<protein>
    <submittedName>
        <fullName evidence="2">NADPH-dependent FMN reductase</fullName>
    </submittedName>
</protein>
<feature type="domain" description="NADPH-dependent FMN reductase-like" evidence="1">
    <location>
        <begin position="1"/>
        <end position="102"/>
    </location>
</feature>
<dbReference type="EMBL" id="LITQ01000008">
    <property type="protein sequence ID" value="OAA93985.1"/>
    <property type="molecule type" value="Genomic_DNA"/>
</dbReference>
<dbReference type="AlphaFoldDB" id="A0A162JEC0"/>
<sequence length="190" mass="22019">MKILVINDRQNENKLGRKIMEKTIKTFQTKKIEFKSYNLALDDLHYCIGCFSCWLKTPGMCVFDDLGRKICEDFIKSNVVLYVGPIKYGCYSPVIKRSLDRQIPNILPFFEEVNGEMHHSPRYDKYPELVALGYGEDVSSEEEETFSSLVTANGINLQKNGAKAYVCKNDVDIDEYINNFEIYLKEREVK</sequence>
<dbReference type="PANTHER" id="PTHR43741">
    <property type="entry name" value="FMN-DEPENDENT NADH-AZOREDUCTASE 1"/>
    <property type="match status" value="1"/>
</dbReference>
<name>A0A162JEC0_9CLOT</name>
<evidence type="ECO:0000313" key="5">
    <source>
        <dbReference type="Proteomes" id="UP000093694"/>
    </source>
</evidence>
<keyword evidence="5" id="KW-1185">Reference proteome</keyword>
<evidence type="ECO:0000313" key="2">
    <source>
        <dbReference type="EMBL" id="OAA93985.1"/>
    </source>
</evidence>
<reference evidence="3 5" key="2">
    <citation type="journal article" date="2016" name="Front. Microbiol.">
        <title>Industrial Acetogenic Biocatalysts: A Comparative Metabolic and Genomic Analysis.</title>
        <authorList>
            <person name="Bengelsdorf F."/>
            <person name="Poehlein A."/>
            <person name="Sonja S."/>
            <person name="Erz C."/>
            <person name="Hummel T."/>
            <person name="Hoffmeister S."/>
            <person name="Daniel R."/>
            <person name="Durre P."/>
        </authorList>
    </citation>
    <scope>NUCLEOTIDE SEQUENCE [LARGE SCALE GENOMIC DNA]</scope>
    <source>
        <strain evidence="3 5">PTA-10522</strain>
    </source>
</reference>
<comment type="caution">
    <text evidence="2">The sequence shown here is derived from an EMBL/GenBank/DDBJ whole genome shotgun (WGS) entry which is preliminary data.</text>
</comment>
<evidence type="ECO:0000259" key="1">
    <source>
        <dbReference type="Pfam" id="PF03358"/>
    </source>
</evidence>
<dbReference type="InterPro" id="IPR005025">
    <property type="entry name" value="FMN_Rdtase-like_dom"/>
</dbReference>
<reference evidence="2 4" key="1">
    <citation type="journal article" date="2015" name="Biotechnol. Bioeng.">
        <title>Genome sequence and phenotypic characterization of Caulobacter segnis.</title>
        <authorList>
            <person name="Patel S."/>
            <person name="Fletcher B."/>
            <person name="Scott D.C."/>
            <person name="Ely B."/>
        </authorList>
    </citation>
    <scope>NUCLEOTIDE SEQUENCE [LARGE SCALE GENOMIC DNA]</scope>
    <source>
        <strain evidence="2 4">PS02</strain>
    </source>
</reference>
<gene>
    <name evidence="3" type="ORF">CLCOS_41730</name>
    <name evidence="2" type="ORF">WX73_03555</name>
</gene>
<dbReference type="Proteomes" id="UP000093694">
    <property type="component" value="Unassembled WGS sequence"/>
</dbReference>
<evidence type="ECO:0000313" key="4">
    <source>
        <dbReference type="Proteomes" id="UP000077384"/>
    </source>
</evidence>
<dbReference type="PANTHER" id="PTHR43741:SF3">
    <property type="entry name" value="NADPH-DEPENDENT FMN REDUCTASE-LIKE DOMAIN-CONTAINING PROTEIN"/>
    <property type="match status" value="1"/>
</dbReference>